<protein>
    <submittedName>
        <fullName evidence="2">Uncharacterized protein</fullName>
    </submittedName>
</protein>
<comment type="caution">
    <text evidence="2">The sequence shown here is derived from an EMBL/GenBank/DDBJ whole genome shotgun (WGS) entry which is preliminary data.</text>
</comment>
<feature type="chain" id="PRO_5045459829" evidence="1">
    <location>
        <begin position="28"/>
        <end position="266"/>
    </location>
</feature>
<name>A0ABW8J0Z5_9GAMM</name>
<sequence length="266" mass="27631">MNIASRLKLLALGISTGLVFVASASYASTSINLDSVYVPNDLSVTQTSAAGVKQTLSYMQGAKLESQGSNTNNELVQLASSGAFGLADAAVIVNTDSTLTTCTNGCGEPVQIQSSMDNNYVLNGLVTMNNVVDQVSVQASANGQGPYVFNDNLSLNIQVNGVNIPVGTYNAASAPIKLTNVPVSVIVGSTTETDMFNGKITFGKLTSIWSNGQISGTQFTEVNVNGTVTDSAGNVYSIDEDFGETTLNGIPSNQVTTNFVVTQNAN</sequence>
<proteinExistence type="predicted"/>
<dbReference type="EMBL" id="JADIKG010000013">
    <property type="protein sequence ID" value="MFK2874829.1"/>
    <property type="molecule type" value="Genomic_DNA"/>
</dbReference>
<dbReference type="RefSeq" id="WP_284396414.1">
    <property type="nucleotide sequence ID" value="NZ_BSNQ01000003.1"/>
</dbReference>
<evidence type="ECO:0000256" key="1">
    <source>
        <dbReference type="SAM" id="SignalP"/>
    </source>
</evidence>
<feature type="signal peptide" evidence="1">
    <location>
        <begin position="1"/>
        <end position="27"/>
    </location>
</feature>
<accession>A0ABW8J0Z5</accession>
<evidence type="ECO:0000313" key="2">
    <source>
        <dbReference type="EMBL" id="MFK2874829.1"/>
    </source>
</evidence>
<keyword evidence="3" id="KW-1185">Reference proteome</keyword>
<dbReference type="Proteomes" id="UP001620405">
    <property type="component" value="Unassembled WGS sequence"/>
</dbReference>
<gene>
    <name evidence="2" type="ORF">ISP13_14895</name>
</gene>
<reference evidence="2 3" key="1">
    <citation type="submission" date="2020-10" db="EMBL/GenBank/DDBJ databases">
        <title>Phylogeny of dyella-like bacteria.</title>
        <authorList>
            <person name="Fu J."/>
        </authorList>
    </citation>
    <scope>NUCLEOTIDE SEQUENCE [LARGE SCALE GENOMIC DNA]</scope>
    <source>
        <strain evidence="2 3">DHOB07</strain>
    </source>
</reference>
<organism evidence="2 3">
    <name type="scientific">Dyella lipolytica</name>
    <dbReference type="NCBI Taxonomy" id="1867835"/>
    <lineage>
        <taxon>Bacteria</taxon>
        <taxon>Pseudomonadati</taxon>
        <taxon>Pseudomonadota</taxon>
        <taxon>Gammaproteobacteria</taxon>
        <taxon>Lysobacterales</taxon>
        <taxon>Rhodanobacteraceae</taxon>
        <taxon>Dyella</taxon>
    </lineage>
</organism>
<evidence type="ECO:0000313" key="3">
    <source>
        <dbReference type="Proteomes" id="UP001620405"/>
    </source>
</evidence>
<keyword evidence="1" id="KW-0732">Signal</keyword>